<protein>
    <submittedName>
        <fullName evidence="2">Uncharacterized protein</fullName>
    </submittedName>
</protein>
<evidence type="ECO:0000256" key="1">
    <source>
        <dbReference type="SAM" id="MobiDB-lite"/>
    </source>
</evidence>
<reference evidence="2 3" key="1">
    <citation type="submission" date="2018-08" db="EMBL/GenBank/DDBJ databases">
        <title>Genome and evolution of the arbuscular mycorrhizal fungus Diversispora epigaea (formerly Glomus versiforme) and its bacterial endosymbionts.</title>
        <authorList>
            <person name="Sun X."/>
            <person name="Fei Z."/>
            <person name="Harrison M."/>
        </authorList>
    </citation>
    <scope>NUCLEOTIDE SEQUENCE [LARGE SCALE GENOMIC DNA]</scope>
    <source>
        <strain evidence="2 3">IT104</strain>
    </source>
</reference>
<feature type="compositionally biased region" description="Low complexity" evidence="1">
    <location>
        <begin position="15"/>
        <end position="27"/>
    </location>
</feature>
<dbReference type="AlphaFoldDB" id="A0A397J7K8"/>
<dbReference type="Proteomes" id="UP000266861">
    <property type="component" value="Unassembled WGS sequence"/>
</dbReference>
<accession>A0A397J7K8</accession>
<feature type="region of interest" description="Disordered" evidence="1">
    <location>
        <begin position="1"/>
        <end position="32"/>
    </location>
</feature>
<gene>
    <name evidence="2" type="ORF">Glove_132g105</name>
</gene>
<organism evidence="2 3">
    <name type="scientific">Diversispora epigaea</name>
    <dbReference type="NCBI Taxonomy" id="1348612"/>
    <lineage>
        <taxon>Eukaryota</taxon>
        <taxon>Fungi</taxon>
        <taxon>Fungi incertae sedis</taxon>
        <taxon>Mucoromycota</taxon>
        <taxon>Glomeromycotina</taxon>
        <taxon>Glomeromycetes</taxon>
        <taxon>Diversisporales</taxon>
        <taxon>Diversisporaceae</taxon>
        <taxon>Diversispora</taxon>
    </lineage>
</organism>
<evidence type="ECO:0000313" key="2">
    <source>
        <dbReference type="EMBL" id="RHZ80760.1"/>
    </source>
</evidence>
<keyword evidence="3" id="KW-1185">Reference proteome</keyword>
<proteinExistence type="predicted"/>
<dbReference type="EMBL" id="PQFF01000123">
    <property type="protein sequence ID" value="RHZ80760.1"/>
    <property type="molecule type" value="Genomic_DNA"/>
</dbReference>
<name>A0A397J7K8_9GLOM</name>
<comment type="caution">
    <text evidence="2">The sequence shown here is derived from an EMBL/GenBank/DDBJ whole genome shotgun (WGS) entry which is preliminary data.</text>
</comment>
<evidence type="ECO:0000313" key="3">
    <source>
        <dbReference type="Proteomes" id="UP000266861"/>
    </source>
</evidence>
<sequence length="94" mass="10361">MITLDSPLAPNLPHTASSVTSTTTISSPQLPLSPPHVQFLIRRVLFINTSNVGSNNTKKGKREKGRREKVGFGNLKNSDLCVYNINENDITKIK</sequence>